<dbReference type="Pfam" id="PF06470">
    <property type="entry name" value="SMC_hinge"/>
    <property type="match status" value="1"/>
</dbReference>
<feature type="coiled-coil region" evidence="6">
    <location>
        <begin position="300"/>
        <end position="334"/>
    </location>
</feature>
<comment type="subcellular location">
    <subcellularLocation>
        <location evidence="6">Cytoplasm</location>
    </subcellularLocation>
</comment>
<dbReference type="GO" id="GO:0005694">
    <property type="term" value="C:chromosome"/>
    <property type="evidence" value="ECO:0007669"/>
    <property type="project" value="InterPro"/>
</dbReference>
<keyword evidence="4 6" id="KW-0175">Coiled coil</keyword>
<dbReference type="InterPro" id="IPR010935">
    <property type="entry name" value="SMC_hinge"/>
</dbReference>
<reference evidence="9 10" key="1">
    <citation type="journal article" date="2016" name="Nat. Commun.">
        <title>Thousands of microbial genomes shed light on interconnected biogeochemical processes in an aquifer system.</title>
        <authorList>
            <person name="Anantharaman K."/>
            <person name="Brown C.T."/>
            <person name="Hug L.A."/>
            <person name="Sharon I."/>
            <person name="Castelle C.J."/>
            <person name="Probst A.J."/>
            <person name="Thomas B.C."/>
            <person name="Singh A."/>
            <person name="Wilkins M.J."/>
            <person name="Karaoz U."/>
            <person name="Brodie E.L."/>
            <person name="Williams K.H."/>
            <person name="Hubbard S.S."/>
            <person name="Banfield J.F."/>
        </authorList>
    </citation>
    <scope>NUCLEOTIDE SEQUENCE [LARGE SCALE GENOMIC DNA]</scope>
</reference>
<dbReference type="InterPro" id="IPR011890">
    <property type="entry name" value="SMC_prok"/>
</dbReference>
<dbReference type="SUPFAM" id="SSF75553">
    <property type="entry name" value="Smc hinge domain"/>
    <property type="match status" value="1"/>
</dbReference>
<feature type="coiled-coil region" evidence="6">
    <location>
        <begin position="398"/>
        <end position="479"/>
    </location>
</feature>
<dbReference type="GO" id="GO:0005524">
    <property type="term" value="F:ATP binding"/>
    <property type="evidence" value="ECO:0007669"/>
    <property type="project" value="UniProtKB-UniRule"/>
</dbReference>
<dbReference type="Gene3D" id="3.40.50.300">
    <property type="entry name" value="P-loop containing nucleotide triphosphate hydrolases"/>
    <property type="match status" value="2"/>
</dbReference>
<evidence type="ECO:0000256" key="6">
    <source>
        <dbReference type="HAMAP-Rule" id="MF_01894"/>
    </source>
</evidence>
<feature type="coiled-coil region" evidence="6">
    <location>
        <begin position="652"/>
        <end position="689"/>
    </location>
</feature>
<feature type="coiled-coil region" evidence="6">
    <location>
        <begin position="886"/>
        <end position="913"/>
    </location>
</feature>
<keyword evidence="1 6" id="KW-0963">Cytoplasm</keyword>
<dbReference type="Proteomes" id="UP000178885">
    <property type="component" value="Unassembled WGS sequence"/>
</dbReference>
<gene>
    <name evidence="6" type="primary">smc</name>
    <name evidence="9" type="ORF">A2151_02780</name>
</gene>
<organism evidence="9 10">
    <name type="scientific">Candidatus Muproteobacteria bacterium RBG_16_65_34</name>
    <dbReference type="NCBI Taxonomy" id="1817760"/>
    <lineage>
        <taxon>Bacteria</taxon>
        <taxon>Pseudomonadati</taxon>
        <taxon>Pseudomonadota</taxon>
        <taxon>Candidatus Muproteobacteria</taxon>
    </lineage>
</organism>
<feature type="binding site" evidence="6">
    <location>
        <begin position="32"/>
        <end position="39"/>
    </location>
    <ligand>
        <name>ATP</name>
        <dbReference type="ChEBI" id="CHEBI:30616"/>
    </ligand>
</feature>
<keyword evidence="5 6" id="KW-0238">DNA-binding</keyword>
<feature type="domain" description="RecF/RecN/SMC N-terminal" evidence="7">
    <location>
        <begin position="3"/>
        <end position="1152"/>
    </location>
</feature>
<dbReference type="InterPro" id="IPR003395">
    <property type="entry name" value="RecF/RecN/SMC_N"/>
</dbReference>
<dbReference type="GO" id="GO:0030261">
    <property type="term" value="P:chromosome condensation"/>
    <property type="evidence" value="ECO:0007669"/>
    <property type="project" value="InterPro"/>
</dbReference>
<dbReference type="InterPro" id="IPR024704">
    <property type="entry name" value="SMC"/>
</dbReference>
<comment type="caution">
    <text evidence="9">The sequence shown here is derived from an EMBL/GenBank/DDBJ whole genome shotgun (WGS) entry which is preliminary data.</text>
</comment>
<dbReference type="InterPro" id="IPR027417">
    <property type="entry name" value="P-loop_NTPase"/>
</dbReference>
<evidence type="ECO:0000259" key="8">
    <source>
        <dbReference type="Pfam" id="PF06470"/>
    </source>
</evidence>
<feature type="domain" description="SMC hinge" evidence="8">
    <location>
        <begin position="524"/>
        <end position="619"/>
    </location>
</feature>
<comment type="domain">
    <text evidence="6">Contains large globular domains required for ATP hydrolysis at each terminus and a third globular domain forming a flexible hinge near the middle of the molecule. These domains are separated by coiled-coil structures.</text>
</comment>
<keyword evidence="3 6" id="KW-0067">ATP-binding</keyword>
<dbReference type="NCBIfam" id="TIGR02168">
    <property type="entry name" value="SMC_prok_B"/>
    <property type="match status" value="1"/>
</dbReference>
<evidence type="ECO:0000256" key="5">
    <source>
        <dbReference type="ARBA" id="ARBA00023125"/>
    </source>
</evidence>
<accession>A0A1F6TM92</accession>
<dbReference type="HAMAP" id="MF_01894">
    <property type="entry name" value="Smc_prok"/>
    <property type="match status" value="1"/>
</dbReference>
<dbReference type="GO" id="GO:0016887">
    <property type="term" value="F:ATP hydrolysis activity"/>
    <property type="evidence" value="ECO:0007669"/>
    <property type="project" value="InterPro"/>
</dbReference>
<comment type="subunit">
    <text evidence="6">Homodimer.</text>
</comment>
<evidence type="ECO:0000256" key="4">
    <source>
        <dbReference type="ARBA" id="ARBA00023054"/>
    </source>
</evidence>
<dbReference type="InterPro" id="IPR036277">
    <property type="entry name" value="SMC_hinge_sf"/>
</dbReference>
<dbReference type="EMBL" id="MFSU01000088">
    <property type="protein sequence ID" value="OGI46238.1"/>
    <property type="molecule type" value="Genomic_DNA"/>
</dbReference>
<dbReference type="Pfam" id="PF02463">
    <property type="entry name" value="SMC_N"/>
    <property type="match status" value="1"/>
</dbReference>
<proteinExistence type="inferred from homology"/>
<keyword evidence="2 6" id="KW-0547">Nucleotide-binding</keyword>
<protein>
    <recommendedName>
        <fullName evidence="6">Chromosome partition protein Smc</fullName>
    </recommendedName>
</protein>
<feature type="coiled-coil region" evidence="6">
    <location>
        <begin position="986"/>
        <end position="1013"/>
    </location>
</feature>
<dbReference type="GO" id="GO:0003677">
    <property type="term" value="F:DNA binding"/>
    <property type="evidence" value="ECO:0007669"/>
    <property type="project" value="UniProtKB-UniRule"/>
</dbReference>
<evidence type="ECO:0000259" key="7">
    <source>
        <dbReference type="Pfam" id="PF02463"/>
    </source>
</evidence>
<dbReference type="PIRSF" id="PIRSF005719">
    <property type="entry name" value="SMC"/>
    <property type="match status" value="1"/>
</dbReference>
<dbReference type="AlphaFoldDB" id="A0A1F6TM92"/>
<evidence type="ECO:0000313" key="10">
    <source>
        <dbReference type="Proteomes" id="UP000178885"/>
    </source>
</evidence>
<dbReference type="GO" id="GO:0007059">
    <property type="term" value="P:chromosome segregation"/>
    <property type="evidence" value="ECO:0007669"/>
    <property type="project" value="UniProtKB-UniRule"/>
</dbReference>
<dbReference type="SUPFAM" id="SSF52540">
    <property type="entry name" value="P-loop containing nucleoside triphosphate hydrolases"/>
    <property type="match status" value="1"/>
</dbReference>
<dbReference type="GO" id="GO:0006260">
    <property type="term" value="P:DNA replication"/>
    <property type="evidence" value="ECO:0007669"/>
    <property type="project" value="UniProtKB-UniRule"/>
</dbReference>
<evidence type="ECO:0000256" key="2">
    <source>
        <dbReference type="ARBA" id="ARBA00022741"/>
    </source>
</evidence>
<evidence type="ECO:0000313" key="9">
    <source>
        <dbReference type="EMBL" id="OGI46238.1"/>
    </source>
</evidence>
<dbReference type="GO" id="GO:0005737">
    <property type="term" value="C:cytoplasm"/>
    <property type="evidence" value="ECO:0007669"/>
    <property type="project" value="UniProtKB-SubCell"/>
</dbReference>
<comment type="similarity">
    <text evidence="6">Belongs to the SMC family.</text>
</comment>
<dbReference type="CDD" id="cd03278">
    <property type="entry name" value="ABC_SMC_barmotin"/>
    <property type="match status" value="2"/>
</dbReference>
<name>A0A1F6TM92_9PROT</name>
<evidence type="ECO:0000256" key="1">
    <source>
        <dbReference type="ARBA" id="ARBA00022490"/>
    </source>
</evidence>
<dbReference type="PANTHER" id="PTHR43977">
    <property type="entry name" value="STRUCTURAL MAINTENANCE OF CHROMOSOMES PROTEIN 3"/>
    <property type="match status" value="1"/>
</dbReference>
<dbReference type="GO" id="GO:0007062">
    <property type="term" value="P:sister chromatid cohesion"/>
    <property type="evidence" value="ECO:0007669"/>
    <property type="project" value="InterPro"/>
</dbReference>
<evidence type="ECO:0000256" key="3">
    <source>
        <dbReference type="ARBA" id="ARBA00022840"/>
    </source>
</evidence>
<dbReference type="STRING" id="1817760.A2151_02780"/>
<sequence length="1168" mass="129633">MRLKTIKLSGFKSFVESTTIPISASLVGVVGPNGCGKSNIIDAVRWVMGEMSAKHLRGDSMADVVFNGSNARKPVAEASVELIFDNSEGRAGGQYAAYAEIAIRREAGRDGQSDYFLNKVRCRRKDITDLFLGTGLGPRAYSIIEQGMISRVIEAKPEDLRGFIEEAAGISRYKERRRETENRIRHTRENLARVEDIRRELETQLQKLQKQSKAAAKYKELKQEERLTRAQLLALRWRELDGKLQTHDRELAARQNALEAVLAQQRRIEAEIEGVRVRQTEATDAFNAVQAEFYAAGAEISRIEQAIEHARETRAQQKREQEQLNRAYDEASEHLGADRARLAEHGAALDALAPLLTEHVGARAAAAAARVEAERAAAEWQAHWEALTTQVAEQVKQREIQGARTAQAEEQIARLENRRARLEEELAALETRRGSLSAQALRAQATHLDESLNAQERELAALEERLRDTRARREALAGTLDVSRGELSGCEARLTSLKELQAAAERRDDAALREWLERHRLSDAPRLAETLSVEPGWEKAVERVLGADLTALCVTETQGFDGLAAPERTSVTLIDVAARPAERASTGGAALLDKLATNIDLAPLLAGVSVAGSLGEAIAARATLGAHESLVTREGDWVGRNWLRLGSENGQAAGLLARRQEIERLAAQAEELRTRLVADQERLAQTSAEVTGLETRREELGRGLNEAHRVRAGARERLGHHEAQHAELTERAARAAQEHAELEGQMRVDRAALEEARRLAAQAEAGLPALEARRAELGGRRAPLTAEVERTRQAESDAREALHRLEIEREARQAARAATHAGIERLEGQLKNLIERRGQLVLLLADDRHPEIELKHKLDGFLQTRLEIETRLAAAREALSGLDTLLRGREQARAQEDKQAQALREELEAERVARQEVMVRRDTFAEQLREAGAAAEEVVRDLAPEATEAEWVVRLEALGARIERLGPINLVAIEEFEEASSRKNYLDKQSEDLSQALATLEEAIRKIDRETRTRFKETFDKVNENFQGFFPQLFGGGSAHLETTDNDLLETGVTVMARPPGKRNSTIHLLSGGEKALTAVALLFSIFQLNPAPFCLLDEVDAPLDDANVLRYCETLKEMAKRTQLVYVTHNKISMEMAEILLGVTMTEPGVSRLVAVDVDEAMKMVAR</sequence>
<feature type="coiled-coil region" evidence="6">
    <location>
        <begin position="170"/>
        <end position="218"/>
    </location>
</feature>
<comment type="function">
    <text evidence="6">Required for chromosome condensation and partitioning.</text>
</comment>
<feature type="coiled-coil region" evidence="6">
    <location>
        <begin position="718"/>
        <end position="843"/>
    </location>
</feature>